<evidence type="ECO:0000259" key="1">
    <source>
        <dbReference type="Pfam" id="PF00561"/>
    </source>
</evidence>
<gene>
    <name evidence="2" type="ORF">JOD17_000136</name>
</gene>
<dbReference type="RefSeq" id="WP_204695246.1">
    <property type="nucleotide sequence ID" value="NZ_JAFBEC010000001.1"/>
</dbReference>
<comment type="caution">
    <text evidence="2">The sequence shown here is derived from an EMBL/GenBank/DDBJ whole genome shotgun (WGS) entry which is preliminary data.</text>
</comment>
<dbReference type="InterPro" id="IPR000073">
    <property type="entry name" value="AB_hydrolase_1"/>
</dbReference>
<dbReference type="PANTHER" id="PTHR43722">
    <property type="entry name" value="PROLINE IMINOPEPTIDASE"/>
    <property type="match status" value="1"/>
</dbReference>
<dbReference type="EMBL" id="JAFBEC010000001">
    <property type="protein sequence ID" value="MBM7631045.1"/>
    <property type="molecule type" value="Genomic_DNA"/>
</dbReference>
<dbReference type="PANTHER" id="PTHR43722:SF1">
    <property type="entry name" value="PROLINE IMINOPEPTIDASE"/>
    <property type="match status" value="1"/>
</dbReference>
<dbReference type="Proteomes" id="UP000741863">
    <property type="component" value="Unassembled WGS sequence"/>
</dbReference>
<sequence>MWTQQLIETDRGVFEVFIKGDGEPLAVTHHYSAFNERGNAFANPFTDVYKVHLINLRGAGQSVGAKQEHEYNMEVTILDLEALRDTLEFDQWGFAGHSTGGMLALKYAINRPASLTKIIAGGAAASYEYGSDPNSIYCPENLNFTLIVDIMDQLNDPTTPIETRRKLNYEWALMSYYSEDKLQDAMTKPNSGKPVGERLDYFRKVEYPTYDIREKLKNVTVPSYIYAGKYDAQCPMKFGIEIAQLIPTASLTIFEESNHNPFSEEEKKFQEFVNGTIKEALKEN</sequence>
<organism evidence="2 3">
    <name type="scientific">Geomicrobium sediminis</name>
    <dbReference type="NCBI Taxonomy" id="1347788"/>
    <lineage>
        <taxon>Bacteria</taxon>
        <taxon>Bacillati</taxon>
        <taxon>Bacillota</taxon>
        <taxon>Bacilli</taxon>
        <taxon>Bacillales</taxon>
        <taxon>Geomicrobium</taxon>
    </lineage>
</organism>
<evidence type="ECO:0000313" key="2">
    <source>
        <dbReference type="EMBL" id="MBM7631045.1"/>
    </source>
</evidence>
<feature type="domain" description="AB hydrolase-1" evidence="1">
    <location>
        <begin position="41"/>
        <end position="265"/>
    </location>
</feature>
<dbReference type="InterPro" id="IPR029058">
    <property type="entry name" value="AB_hydrolase_fold"/>
</dbReference>
<reference evidence="2 3" key="1">
    <citation type="submission" date="2021-01" db="EMBL/GenBank/DDBJ databases">
        <title>Genomic Encyclopedia of Type Strains, Phase IV (KMG-IV): sequencing the most valuable type-strain genomes for metagenomic binning, comparative biology and taxonomic classification.</title>
        <authorList>
            <person name="Goeker M."/>
        </authorList>
    </citation>
    <scope>NUCLEOTIDE SEQUENCE [LARGE SCALE GENOMIC DNA]</scope>
    <source>
        <strain evidence="2 3">DSM 25540</strain>
    </source>
</reference>
<keyword evidence="3" id="KW-1185">Reference proteome</keyword>
<accession>A0ABS2P7J6</accession>
<dbReference type="Gene3D" id="6.10.140.700">
    <property type="match status" value="1"/>
</dbReference>
<protein>
    <submittedName>
        <fullName evidence="2">Pimeloyl-ACP methyl ester carboxylesterase</fullName>
    </submittedName>
</protein>
<dbReference type="InterPro" id="IPR005944">
    <property type="entry name" value="Pro_iminopeptidase"/>
</dbReference>
<dbReference type="SUPFAM" id="SSF53474">
    <property type="entry name" value="alpha/beta-Hydrolases"/>
    <property type="match status" value="1"/>
</dbReference>
<proteinExistence type="predicted"/>
<name>A0ABS2P7J6_9BACL</name>
<dbReference type="Gene3D" id="3.40.50.1820">
    <property type="entry name" value="alpha/beta hydrolase"/>
    <property type="match status" value="1"/>
</dbReference>
<evidence type="ECO:0000313" key="3">
    <source>
        <dbReference type="Proteomes" id="UP000741863"/>
    </source>
</evidence>
<dbReference type="Pfam" id="PF00561">
    <property type="entry name" value="Abhydrolase_1"/>
    <property type="match status" value="1"/>
</dbReference>